<sequence length="1076" mass="124524">MFANKSIHNNCNNGNVEYMNKEWTDHALLSINFTVGTSSTGKGLWRANPNLVKNPAYAHKLNEQIEKYITNKLSKYTNSPQEKWDLLKKMVKKVTQNFCRNRCQWRNDRIKQLQSQRNDIFKRYSDNSTCLNILLPEVENKLAKLQTEIAEIDILRAGKRWIENNEKSAGYLKRTAESRNIKRNITKLVHPETGLECLDIKAKLDAASNFYSTLYSTEPIDHHDLESMLNTIDKQVSPSDAKHIISSISFGDILDGSRRTPHKSSPGMDGLPYEILHLIIGHPSCKSLVLEVYNDAINKALFPKSWQQTCLVLLPKTGDLTSLSNWRPISLINTDCKVFTRIMNSRIMSISSKLITRFQSGFMHNRFIGDHGFACRLIMEDASKSTPISESLGVMLDQTKAYDRIHPEYLCKVLNRFGFPNKFIKCIHDLFFGNSISVNVNGSLSDSIQQLRGLRQGDSISPILFNLAIEPFLLSILHNEIIDGYCLKARRSNSDLQLTAPRPVKLLAYADDILIFINSKEEFLELQERLKVYNGASNSQVNYSKSVAFPLAGGNTFHNRELKELIIHNGLRWFDSQSLGYIKYLGYPIWFTNDQRTIFHKETIRKLESSVNIHSQRQLSVYGRAHIANTLILSKLWHFLRITSLPKSFYNKVSSIVYQFVTHNLFPRIARTTLEQPKNKGGVSLLNVEVQQKIFQFRYINPLLLNCRQRIPDFLYKMLIFTLQSSFDAPSHVIPLIFKHSRSYSNMKGLHPLIPMFSALDSCPRLPTENDFTISAQTSLLIPFKDICEEDPQEKFKFSKFLQAQKAYHFFEQDFLSNGIQFKSRQHCGSPNILQKIKNAVLTGNLIFKPYFASLLSAEQQDLELDNEEHPTEPNINFDPFIQQMSYEDINITALKNRQLKTMFSFNSNSQITNISPNNWKAFISSPMHHIPRNVWYRLLHKKLSTRANLHRIIPAKVDDDYCQLCKLLETEQHMLFTCIQKQDLWNAAFKKYLSNPKDPNCSSIFEDLSTLRLSKYYILHYHDKFTIYDFFATVIRFIWKVHWQQFFEQTPVVDEIVLNQIQKELLKLSAYNSLC</sequence>
<dbReference type="GeneID" id="93615777"/>
<dbReference type="eggNOG" id="KOG1075">
    <property type="taxonomic scope" value="Eukaryota"/>
</dbReference>
<dbReference type="VEuPathDB" id="FungiDB:RO3G_08806"/>
<proteinExistence type="predicted"/>
<dbReference type="EMBL" id="CH476737">
    <property type="protein sequence ID" value="EIE84101.1"/>
    <property type="molecule type" value="Genomic_DNA"/>
</dbReference>
<gene>
    <name evidence="2" type="ORF">RO3G_08806</name>
</gene>
<dbReference type="InParanoid" id="I1C6M1"/>
<reference evidence="2 3" key="1">
    <citation type="journal article" date="2009" name="PLoS Genet.">
        <title>Genomic analysis of the basal lineage fungus Rhizopus oryzae reveals a whole-genome duplication.</title>
        <authorList>
            <person name="Ma L.-J."/>
            <person name="Ibrahim A.S."/>
            <person name="Skory C."/>
            <person name="Grabherr M.G."/>
            <person name="Burger G."/>
            <person name="Butler M."/>
            <person name="Elias M."/>
            <person name="Idnurm A."/>
            <person name="Lang B.F."/>
            <person name="Sone T."/>
            <person name="Abe A."/>
            <person name="Calvo S.E."/>
            <person name="Corrochano L.M."/>
            <person name="Engels R."/>
            <person name="Fu J."/>
            <person name="Hansberg W."/>
            <person name="Kim J.-M."/>
            <person name="Kodira C.D."/>
            <person name="Koehrsen M.J."/>
            <person name="Liu B."/>
            <person name="Miranda-Saavedra D."/>
            <person name="O'Leary S."/>
            <person name="Ortiz-Castellanos L."/>
            <person name="Poulter R."/>
            <person name="Rodriguez-Romero J."/>
            <person name="Ruiz-Herrera J."/>
            <person name="Shen Y.-Q."/>
            <person name="Zeng Q."/>
            <person name="Galagan J."/>
            <person name="Birren B.W."/>
            <person name="Cuomo C.A."/>
            <person name="Wickes B.L."/>
        </authorList>
    </citation>
    <scope>NUCLEOTIDE SEQUENCE [LARGE SCALE GENOMIC DNA]</scope>
    <source>
        <strain evidence="3">RA 99-880 / ATCC MYA-4621 / FGSC 9543 / NRRL 43880</strain>
    </source>
</reference>
<dbReference type="PANTHER" id="PTHR19446">
    <property type="entry name" value="REVERSE TRANSCRIPTASES"/>
    <property type="match status" value="1"/>
</dbReference>
<dbReference type="InterPro" id="IPR000477">
    <property type="entry name" value="RT_dom"/>
</dbReference>
<organism evidence="2 3">
    <name type="scientific">Rhizopus delemar (strain RA 99-880 / ATCC MYA-4621 / FGSC 9543 / NRRL 43880)</name>
    <name type="common">Mucormycosis agent</name>
    <name type="synonym">Rhizopus arrhizus var. delemar</name>
    <dbReference type="NCBI Taxonomy" id="246409"/>
    <lineage>
        <taxon>Eukaryota</taxon>
        <taxon>Fungi</taxon>
        <taxon>Fungi incertae sedis</taxon>
        <taxon>Mucoromycota</taxon>
        <taxon>Mucoromycotina</taxon>
        <taxon>Mucoromycetes</taxon>
        <taxon>Mucorales</taxon>
        <taxon>Mucorineae</taxon>
        <taxon>Rhizopodaceae</taxon>
        <taxon>Rhizopus</taxon>
    </lineage>
</organism>
<keyword evidence="3" id="KW-1185">Reference proteome</keyword>
<dbReference type="PROSITE" id="PS50878">
    <property type="entry name" value="RT_POL"/>
    <property type="match status" value="1"/>
</dbReference>
<dbReference type="Pfam" id="PF00078">
    <property type="entry name" value="RVT_1"/>
    <property type="match status" value="1"/>
</dbReference>
<dbReference type="OMA" id="VRWEFLY"/>
<evidence type="ECO:0000259" key="1">
    <source>
        <dbReference type="PROSITE" id="PS50878"/>
    </source>
</evidence>
<evidence type="ECO:0000313" key="3">
    <source>
        <dbReference type="Proteomes" id="UP000009138"/>
    </source>
</evidence>
<name>I1C6M1_RHIO9</name>
<protein>
    <recommendedName>
        <fullName evidence="1">Reverse transcriptase domain-containing protein</fullName>
    </recommendedName>
</protein>
<dbReference type="InterPro" id="IPR043502">
    <property type="entry name" value="DNA/RNA_pol_sf"/>
</dbReference>
<dbReference type="AlphaFoldDB" id="I1C6M1"/>
<evidence type="ECO:0000313" key="2">
    <source>
        <dbReference type="EMBL" id="EIE84101.1"/>
    </source>
</evidence>
<dbReference type="SUPFAM" id="SSF56672">
    <property type="entry name" value="DNA/RNA polymerases"/>
    <property type="match status" value="1"/>
</dbReference>
<dbReference type="CDD" id="cd01650">
    <property type="entry name" value="RT_nLTR_like"/>
    <property type="match status" value="1"/>
</dbReference>
<accession>I1C6M1</accession>
<dbReference type="Proteomes" id="UP000009138">
    <property type="component" value="Unassembled WGS sequence"/>
</dbReference>
<feature type="domain" description="Reverse transcriptase" evidence="1">
    <location>
        <begin position="295"/>
        <end position="589"/>
    </location>
</feature>
<dbReference type="RefSeq" id="XP_067519497.1">
    <property type="nucleotide sequence ID" value="XM_067663396.1"/>
</dbReference>